<comment type="cofactor">
    <cofactor evidence="1">
        <name>FAD</name>
        <dbReference type="ChEBI" id="CHEBI:57692"/>
    </cofactor>
</comment>
<comment type="similarity">
    <text evidence="3">Belongs to the lysine N(6)-hydroxylase/L-ornithine N(5)-oxygenase family.</text>
</comment>
<keyword evidence="8" id="KW-0521">NADP</keyword>
<reference evidence="16" key="1">
    <citation type="submission" date="2021-01" db="EMBL/GenBank/DDBJ databases">
        <title>Whole genome shotgun sequence of Actinoplanes rishiriensis NBRC 108556.</title>
        <authorList>
            <person name="Komaki H."/>
            <person name="Tamura T."/>
        </authorList>
    </citation>
    <scope>NUCLEOTIDE SEQUENCE</scope>
    <source>
        <strain evidence="16">NBRC 108556</strain>
    </source>
</reference>
<evidence type="ECO:0000256" key="14">
    <source>
        <dbReference type="ARBA" id="ARBA00032738"/>
    </source>
</evidence>
<evidence type="ECO:0000256" key="11">
    <source>
        <dbReference type="ARBA" id="ARBA00029939"/>
    </source>
</evidence>
<gene>
    <name evidence="16" type="primary">pvdA</name>
    <name evidence="16" type="ORF">Ari01nite_70060</name>
</gene>
<accession>A0A919K296</accession>
<proteinExistence type="inferred from homology"/>
<evidence type="ECO:0000256" key="6">
    <source>
        <dbReference type="ARBA" id="ARBA00022630"/>
    </source>
</evidence>
<comment type="caution">
    <text evidence="16">The sequence shown here is derived from an EMBL/GenBank/DDBJ whole genome shotgun (WGS) entry which is preliminary data.</text>
</comment>
<dbReference type="EC" id="1.14.13.59" evidence="4"/>
<organism evidence="16 17">
    <name type="scientific">Paractinoplanes rishiriensis</name>
    <dbReference type="NCBI Taxonomy" id="1050105"/>
    <lineage>
        <taxon>Bacteria</taxon>
        <taxon>Bacillati</taxon>
        <taxon>Actinomycetota</taxon>
        <taxon>Actinomycetes</taxon>
        <taxon>Micromonosporales</taxon>
        <taxon>Micromonosporaceae</taxon>
        <taxon>Paractinoplanes</taxon>
    </lineage>
</organism>
<dbReference type="Proteomes" id="UP000636960">
    <property type="component" value="Unassembled WGS sequence"/>
</dbReference>
<evidence type="ECO:0000256" key="15">
    <source>
        <dbReference type="ARBA" id="ARBA00048407"/>
    </source>
</evidence>
<name>A0A919K296_9ACTN</name>
<evidence type="ECO:0000256" key="4">
    <source>
        <dbReference type="ARBA" id="ARBA00013076"/>
    </source>
</evidence>
<keyword evidence="6" id="KW-0285">Flavoprotein</keyword>
<evidence type="ECO:0000256" key="13">
    <source>
        <dbReference type="ARBA" id="ARBA00032493"/>
    </source>
</evidence>
<evidence type="ECO:0000313" key="17">
    <source>
        <dbReference type="Proteomes" id="UP000636960"/>
    </source>
</evidence>
<dbReference type="RefSeq" id="WP_203786527.1">
    <property type="nucleotide sequence ID" value="NZ_BOMV01000073.1"/>
</dbReference>
<dbReference type="GO" id="GO:0006879">
    <property type="term" value="P:intracellular iron ion homeostasis"/>
    <property type="evidence" value="ECO:0007669"/>
    <property type="project" value="TreeGrafter"/>
</dbReference>
<dbReference type="Gene3D" id="3.50.50.60">
    <property type="entry name" value="FAD/NAD(P)-binding domain"/>
    <property type="match status" value="1"/>
</dbReference>
<dbReference type="PANTHER" id="PTHR42802">
    <property type="entry name" value="MONOOXYGENASE"/>
    <property type="match status" value="1"/>
</dbReference>
<evidence type="ECO:0000256" key="10">
    <source>
        <dbReference type="ARBA" id="ARBA00023033"/>
    </source>
</evidence>
<keyword evidence="7" id="KW-0274">FAD</keyword>
<dbReference type="Pfam" id="PF13434">
    <property type="entry name" value="Lys_Orn_oxgnase"/>
    <property type="match status" value="1"/>
</dbReference>
<evidence type="ECO:0000313" key="16">
    <source>
        <dbReference type="EMBL" id="GIE99541.1"/>
    </source>
</evidence>
<keyword evidence="9" id="KW-0560">Oxidoreductase</keyword>
<sequence>MTGYVDVLGVGFGPGNIALAVALDEMDVHLAARYVERRSVPAWQPGMLLDGSDIQHNAARDLALPRNPRSRYTFFNYLFENDRLFEYLNLGLPYPFRKDYARYVTWVAEQFADRVDFGLEVAALRLTGSEGAGVEAELSDGRTVRARAAVVAPGRRPRIPEPFAGSTDDRIFHSSAYLQRRAVLDALPEPVIVVVGASQSAVELVLDLARSFPRARVVNVLREFGHRQKDLSPFTNEVYFPAFTDYYYDASEAAKADLDRQLRHTNYSASDPDVLQALYAQMYEDRLDDRERVRLLRHTRVTQVRAEPDGLRLQLTERHRGDATWLRADVVVLATGYHDLTDESGPELLPEVLAGIADLVGRTPSGRALVGRDYRLRPRPGAVLPPIYLNGLCETTHGLGDAGSFSLLSIRSATIATSLAKELSAAAGWPEQHEEAR</sequence>
<evidence type="ECO:0000256" key="12">
    <source>
        <dbReference type="ARBA" id="ARBA00031158"/>
    </source>
</evidence>
<evidence type="ECO:0000256" key="7">
    <source>
        <dbReference type="ARBA" id="ARBA00022827"/>
    </source>
</evidence>
<dbReference type="GO" id="GO:0047091">
    <property type="term" value="F:L-lysine 6-monooxygenase (NADPH) activity"/>
    <property type="evidence" value="ECO:0007669"/>
    <property type="project" value="UniProtKB-EC"/>
</dbReference>
<dbReference type="AlphaFoldDB" id="A0A919K296"/>
<dbReference type="SUPFAM" id="SSF51905">
    <property type="entry name" value="FAD/NAD(P)-binding domain"/>
    <property type="match status" value="1"/>
</dbReference>
<protein>
    <recommendedName>
        <fullName evidence="5">L-lysine N6-monooxygenase MbtG</fullName>
        <ecNumber evidence="4">1.14.13.59</ecNumber>
    </recommendedName>
    <alternativeName>
        <fullName evidence="14">Lysine 6-N-hydroxylase</fullName>
    </alternativeName>
    <alternativeName>
        <fullName evidence="13">Lysine N6-hydroxylase</fullName>
    </alternativeName>
    <alternativeName>
        <fullName evidence="11">Lysine-N-oxygenase</fullName>
    </alternativeName>
    <alternativeName>
        <fullName evidence="12">Mycobactin synthase protein G</fullName>
    </alternativeName>
</protein>
<evidence type="ECO:0000256" key="1">
    <source>
        <dbReference type="ARBA" id="ARBA00001974"/>
    </source>
</evidence>
<evidence type="ECO:0000256" key="3">
    <source>
        <dbReference type="ARBA" id="ARBA00007588"/>
    </source>
</evidence>
<dbReference type="PANTHER" id="PTHR42802:SF1">
    <property type="entry name" value="L-ORNITHINE N(5)-MONOOXYGENASE"/>
    <property type="match status" value="1"/>
</dbReference>
<evidence type="ECO:0000256" key="2">
    <source>
        <dbReference type="ARBA" id="ARBA00004924"/>
    </source>
</evidence>
<dbReference type="InterPro" id="IPR036188">
    <property type="entry name" value="FAD/NAD-bd_sf"/>
</dbReference>
<dbReference type="EMBL" id="BOMV01000073">
    <property type="protein sequence ID" value="GIE99541.1"/>
    <property type="molecule type" value="Genomic_DNA"/>
</dbReference>
<evidence type="ECO:0000256" key="8">
    <source>
        <dbReference type="ARBA" id="ARBA00022857"/>
    </source>
</evidence>
<dbReference type="InterPro" id="IPR025700">
    <property type="entry name" value="Lys/Orn_oxygenase"/>
</dbReference>
<evidence type="ECO:0000256" key="9">
    <source>
        <dbReference type="ARBA" id="ARBA00023002"/>
    </source>
</evidence>
<comment type="pathway">
    <text evidence="2">Siderophore biosynthesis.</text>
</comment>
<evidence type="ECO:0000256" key="5">
    <source>
        <dbReference type="ARBA" id="ARBA00016406"/>
    </source>
</evidence>
<keyword evidence="10" id="KW-0503">Monooxygenase</keyword>
<keyword evidence="17" id="KW-1185">Reference proteome</keyword>
<comment type="catalytic activity">
    <reaction evidence="15">
        <text>L-lysine + NADPH + O2 = N(6)-hydroxy-L-lysine + NADP(+) + H2O</text>
        <dbReference type="Rhea" id="RHEA:23228"/>
        <dbReference type="ChEBI" id="CHEBI:15377"/>
        <dbReference type="ChEBI" id="CHEBI:15379"/>
        <dbReference type="ChEBI" id="CHEBI:32551"/>
        <dbReference type="ChEBI" id="CHEBI:57783"/>
        <dbReference type="ChEBI" id="CHEBI:57820"/>
        <dbReference type="ChEBI" id="CHEBI:58349"/>
        <dbReference type="EC" id="1.14.13.59"/>
    </reaction>
</comment>